<name>A0AC35F1R3_9BILA</name>
<accession>A0AC35F1R3</accession>
<reference evidence="2" key="1">
    <citation type="submission" date="2022-11" db="UniProtKB">
        <authorList>
            <consortium name="WormBaseParasite"/>
        </authorList>
    </citation>
    <scope>IDENTIFICATION</scope>
</reference>
<proteinExistence type="predicted"/>
<evidence type="ECO:0000313" key="1">
    <source>
        <dbReference type="Proteomes" id="UP000887580"/>
    </source>
</evidence>
<sequence length="305" mass="35276">MKDLVLQDDLDESIQAFRDKFRRKISSKNLTEVYNTDQTGVQLEMISKRTLEVEGAKKVTAAAQKPDSITHSFTAQPVISAAGELLLPVFVTFHEPKVLLCFDEQMQRFRYIKAASSKSEKMSSHLAKEWLKEFKLQTPQKCDLLVDSWNGYTQAFSTETDITLHILPPKSTSVLQPLDVFFNRQFKAFYRILSDKIRRRYPHFKVSNRNGIGTLLQLYYCQMASKEFSNMIRYAWYKAGLIETCPPPFLTPVQYCFDLLTPSSHCGIDKCEHRAFIACANCEKYICFDHFVVDLHDCVDFLEEK</sequence>
<evidence type="ECO:0000313" key="2">
    <source>
        <dbReference type="WBParaSite" id="PS1159_v2.g12918.t1"/>
    </source>
</evidence>
<organism evidence="1 2">
    <name type="scientific">Panagrolaimus sp. PS1159</name>
    <dbReference type="NCBI Taxonomy" id="55785"/>
    <lineage>
        <taxon>Eukaryota</taxon>
        <taxon>Metazoa</taxon>
        <taxon>Ecdysozoa</taxon>
        <taxon>Nematoda</taxon>
        <taxon>Chromadorea</taxon>
        <taxon>Rhabditida</taxon>
        <taxon>Tylenchina</taxon>
        <taxon>Panagrolaimomorpha</taxon>
        <taxon>Panagrolaimoidea</taxon>
        <taxon>Panagrolaimidae</taxon>
        <taxon>Panagrolaimus</taxon>
    </lineage>
</organism>
<dbReference type="WBParaSite" id="PS1159_v2.g12918.t1">
    <property type="protein sequence ID" value="PS1159_v2.g12918.t1"/>
    <property type="gene ID" value="PS1159_v2.g12918"/>
</dbReference>
<protein>
    <submittedName>
        <fullName evidence="2">Transposase</fullName>
    </submittedName>
</protein>
<dbReference type="Proteomes" id="UP000887580">
    <property type="component" value="Unplaced"/>
</dbReference>